<comment type="caution">
    <text evidence="2">The sequence shown here is derived from an EMBL/GenBank/DDBJ whole genome shotgun (WGS) entry which is preliminary data.</text>
</comment>
<dbReference type="EMBL" id="QGKV02000832">
    <property type="protein sequence ID" value="KAF3552209.1"/>
    <property type="molecule type" value="Genomic_DNA"/>
</dbReference>
<evidence type="ECO:0000313" key="3">
    <source>
        <dbReference type="Proteomes" id="UP000266723"/>
    </source>
</evidence>
<evidence type="ECO:0000256" key="1">
    <source>
        <dbReference type="SAM" id="MobiDB-lite"/>
    </source>
</evidence>
<protein>
    <submittedName>
        <fullName evidence="2">Uncharacterized protein</fullName>
    </submittedName>
</protein>
<proteinExistence type="predicted"/>
<keyword evidence="3" id="KW-1185">Reference proteome</keyword>
<reference evidence="2 3" key="1">
    <citation type="journal article" date="2020" name="BMC Genomics">
        <title>Intraspecific diversification of the crop wild relative Brassica cretica Lam. using demographic model selection.</title>
        <authorList>
            <person name="Kioukis A."/>
            <person name="Michalopoulou V.A."/>
            <person name="Briers L."/>
            <person name="Pirintsos S."/>
            <person name="Studholme D.J."/>
            <person name="Pavlidis P."/>
            <person name="Sarris P.F."/>
        </authorList>
    </citation>
    <scope>NUCLEOTIDE SEQUENCE [LARGE SCALE GENOMIC DNA]</scope>
    <source>
        <strain evidence="3">cv. PFS-1207/04</strain>
    </source>
</reference>
<feature type="region of interest" description="Disordered" evidence="1">
    <location>
        <begin position="1"/>
        <end position="21"/>
    </location>
</feature>
<dbReference type="Proteomes" id="UP000266723">
    <property type="component" value="Unassembled WGS sequence"/>
</dbReference>
<evidence type="ECO:0000313" key="2">
    <source>
        <dbReference type="EMBL" id="KAF3552209.1"/>
    </source>
</evidence>
<feature type="compositionally biased region" description="Basic and acidic residues" evidence="1">
    <location>
        <begin position="1"/>
        <end position="14"/>
    </location>
</feature>
<sequence length="173" mass="19653">MPAIHRLERTESSHLRGRAGAKDITPLHQDIPSTMREELMELDQLELLQKMTTTAPRLFKSIILLQWREPLLIDSKTETNQGKTTTGSTALTRTTLQSIDVQMMTERIRLHSKLPAPYGWRNQTRGLFDAPTHYHMSIQHPQKSLLTRALQMSLPSPPYFTACCCSKQSNGGN</sequence>
<name>A0ABQ7CKP3_BRACR</name>
<organism evidence="2 3">
    <name type="scientific">Brassica cretica</name>
    <name type="common">Mustard</name>
    <dbReference type="NCBI Taxonomy" id="69181"/>
    <lineage>
        <taxon>Eukaryota</taxon>
        <taxon>Viridiplantae</taxon>
        <taxon>Streptophyta</taxon>
        <taxon>Embryophyta</taxon>
        <taxon>Tracheophyta</taxon>
        <taxon>Spermatophyta</taxon>
        <taxon>Magnoliopsida</taxon>
        <taxon>eudicotyledons</taxon>
        <taxon>Gunneridae</taxon>
        <taxon>Pentapetalae</taxon>
        <taxon>rosids</taxon>
        <taxon>malvids</taxon>
        <taxon>Brassicales</taxon>
        <taxon>Brassicaceae</taxon>
        <taxon>Brassiceae</taxon>
        <taxon>Brassica</taxon>
    </lineage>
</organism>
<gene>
    <name evidence="2" type="ORF">DY000_02008654</name>
</gene>
<accession>A0ABQ7CKP3</accession>